<evidence type="ECO:0000313" key="2">
    <source>
        <dbReference type="EMBL" id="QQT98954.1"/>
    </source>
</evidence>
<protein>
    <submittedName>
        <fullName evidence="2">Uncharacterized protein</fullName>
    </submittedName>
</protein>
<feature type="compositionally biased region" description="Low complexity" evidence="1">
    <location>
        <begin position="466"/>
        <end position="475"/>
    </location>
</feature>
<evidence type="ECO:0000313" key="3">
    <source>
        <dbReference type="Proteomes" id="UP000596202"/>
    </source>
</evidence>
<dbReference type="EMBL" id="CP068108">
    <property type="protein sequence ID" value="QQT98954.1"/>
    <property type="molecule type" value="Genomic_DNA"/>
</dbReference>
<dbReference type="RefSeq" id="WP_002986390.1">
    <property type="nucleotide sequence ID" value="NZ_CP068108.1"/>
</dbReference>
<name>A0A9Q7EAA0_MYROD</name>
<feature type="compositionally biased region" description="Basic and acidic residues" evidence="1">
    <location>
        <begin position="298"/>
        <end position="332"/>
    </location>
</feature>
<accession>A0A9Q7EAA0</accession>
<feature type="region of interest" description="Disordered" evidence="1">
    <location>
        <begin position="298"/>
        <end position="348"/>
    </location>
</feature>
<feature type="region of interest" description="Disordered" evidence="1">
    <location>
        <begin position="458"/>
        <end position="482"/>
    </location>
</feature>
<dbReference type="Proteomes" id="UP000596202">
    <property type="component" value="Chromosome"/>
</dbReference>
<sequence>MAGNHTSVYAPSQASGFSLADTIGQQERLNLARKDQKMREQQLEEHRRDKQFVRDEQLRERLLKSVENYDTGSGSLNELQGRIVMQAMNRKGEIYKKLRSGNISDSERIKLEMENLNLDKLGTNLKVATQNFTKMNQNYMEGVKNGSLFRNLDFEKKVLNGFENYLGGIDENGFPMIGFKDLDGDGKIDLMPWDNLKDSIGVWEFQPKLDYDKMITDMSKGLGTVKTKDREGYDIITEKGIPLDVAKTSAQSLMYDSDGALTNFAKSRLTELGYDYKNPSEDVLKGIERDVSERIFNSKDRESLRERDSTAEQGDKNRAQRERHHQDSKTKETTGIGEAVTPTENTWGNHYSKIADGAKSVPVDGKVKLEAIDLKTGDKTKTLSNVTIDNYTYSDDGRMMVTGSYSEGKAASSSFIDGVEIKNTSTENKKMKTIVSKETESRIAKMLNTTTEELKQRANFTKQNMSTSKSDSNSSQKETIEW</sequence>
<proteinExistence type="predicted"/>
<dbReference type="OrthoDB" id="1452554at2"/>
<dbReference type="AlphaFoldDB" id="A0A9Q7EAA0"/>
<organism evidence="2 3">
    <name type="scientific">Myroides odoratus</name>
    <name type="common">Flavobacterium odoratum</name>
    <dbReference type="NCBI Taxonomy" id="256"/>
    <lineage>
        <taxon>Bacteria</taxon>
        <taxon>Pseudomonadati</taxon>
        <taxon>Bacteroidota</taxon>
        <taxon>Flavobacteriia</taxon>
        <taxon>Flavobacteriales</taxon>
        <taxon>Flavobacteriaceae</taxon>
        <taxon>Myroides</taxon>
    </lineage>
</organism>
<dbReference type="GeneID" id="93528406"/>
<gene>
    <name evidence="2" type="ORF">I6I88_12100</name>
</gene>
<reference evidence="2 3" key="1">
    <citation type="submission" date="2021-01" db="EMBL/GenBank/DDBJ databases">
        <title>FDA dAtabase for Regulatory Grade micrObial Sequences (FDA-ARGOS): Supporting development and validation of Infectious Disease Dx tests.</title>
        <authorList>
            <person name="Sproer C."/>
            <person name="Gronow S."/>
            <person name="Severitt S."/>
            <person name="Schroder I."/>
            <person name="Tallon L."/>
            <person name="Sadzewicz L."/>
            <person name="Zhao X."/>
            <person name="Boylan J."/>
            <person name="Ott S."/>
            <person name="Bowen H."/>
            <person name="Vavikolanu K."/>
            <person name="Mehta A."/>
            <person name="Aluvathingal J."/>
            <person name="Nadendla S."/>
            <person name="Lowell S."/>
            <person name="Myers T."/>
            <person name="Yan Y."/>
            <person name="Sichtig H."/>
        </authorList>
    </citation>
    <scope>NUCLEOTIDE SEQUENCE [LARGE SCALE GENOMIC DNA]</scope>
    <source>
        <strain evidence="2 3">FDAARGOS_1131</strain>
    </source>
</reference>
<evidence type="ECO:0000256" key="1">
    <source>
        <dbReference type="SAM" id="MobiDB-lite"/>
    </source>
</evidence>